<gene>
    <name evidence="2" type="ORF">ES288_D07G168100v1</name>
</gene>
<keyword evidence="3" id="KW-1185">Reference proteome</keyword>
<evidence type="ECO:0000259" key="1">
    <source>
        <dbReference type="Pfam" id="PF03372"/>
    </source>
</evidence>
<proteinExistence type="predicted"/>
<dbReference type="EMBL" id="CM017707">
    <property type="protein sequence ID" value="TYG61673.1"/>
    <property type="molecule type" value="Genomic_DNA"/>
</dbReference>
<dbReference type="Pfam" id="PF03372">
    <property type="entry name" value="Exo_endo_phos"/>
    <property type="match status" value="1"/>
</dbReference>
<dbReference type="AlphaFoldDB" id="A0A5D2C078"/>
<dbReference type="SUPFAM" id="SSF56219">
    <property type="entry name" value="DNase I-like"/>
    <property type="match status" value="1"/>
</dbReference>
<dbReference type="PANTHER" id="PTHR35218:SF9">
    <property type="entry name" value="ENDONUCLEASE_EXONUCLEASE_PHOSPHATASE DOMAIN-CONTAINING PROTEIN"/>
    <property type="match status" value="1"/>
</dbReference>
<feature type="non-terminal residue" evidence="2">
    <location>
        <position position="453"/>
    </location>
</feature>
<accession>A0A5D2C078</accession>
<name>A0A5D2C078_GOSDA</name>
<organism evidence="2 3">
    <name type="scientific">Gossypium darwinii</name>
    <name type="common">Darwin's cotton</name>
    <name type="synonym">Gossypium barbadense var. darwinii</name>
    <dbReference type="NCBI Taxonomy" id="34276"/>
    <lineage>
        <taxon>Eukaryota</taxon>
        <taxon>Viridiplantae</taxon>
        <taxon>Streptophyta</taxon>
        <taxon>Embryophyta</taxon>
        <taxon>Tracheophyta</taxon>
        <taxon>Spermatophyta</taxon>
        <taxon>Magnoliopsida</taxon>
        <taxon>eudicotyledons</taxon>
        <taxon>Gunneridae</taxon>
        <taxon>Pentapetalae</taxon>
        <taxon>rosids</taxon>
        <taxon>malvids</taxon>
        <taxon>Malvales</taxon>
        <taxon>Malvaceae</taxon>
        <taxon>Malvoideae</taxon>
        <taxon>Gossypium</taxon>
    </lineage>
</organism>
<feature type="domain" description="Endonuclease/exonuclease/phosphatase" evidence="1">
    <location>
        <begin position="4"/>
        <end position="90"/>
    </location>
</feature>
<protein>
    <recommendedName>
        <fullName evidence="1">Endonuclease/exonuclease/phosphatase domain-containing protein</fullName>
    </recommendedName>
</protein>
<dbReference type="Proteomes" id="UP000323506">
    <property type="component" value="Chromosome D07"/>
</dbReference>
<evidence type="ECO:0000313" key="3">
    <source>
        <dbReference type="Proteomes" id="UP000323506"/>
    </source>
</evidence>
<evidence type="ECO:0000313" key="2">
    <source>
        <dbReference type="EMBL" id="TYG61673.1"/>
    </source>
</evidence>
<dbReference type="InterPro" id="IPR036691">
    <property type="entry name" value="Endo/exonu/phosph_ase_sf"/>
</dbReference>
<dbReference type="GO" id="GO:0003824">
    <property type="term" value="F:catalytic activity"/>
    <property type="evidence" value="ECO:0007669"/>
    <property type="project" value="InterPro"/>
</dbReference>
<dbReference type="InterPro" id="IPR005135">
    <property type="entry name" value="Endo/exonuclease/phosphatase"/>
</dbReference>
<sequence>MKFLSWNCRGMGSPATIRELKQLLVANRPDIIFLCETKMNAIEFQKVQTRCRMQNGLVVNSDGRSGGLALMWKDELDVTIKSYSKHHIDSIVKLGCTKTIRVMGYYGHANPSERNSSWNMLRSVGAAVKEEWVVGAYMNDFRDIIDDLALVNIKPDPGWFTWVNNREWHRLIKERLDRFLKSVSMVEKFPFIASSVIRQSQSDHDAILFYLYGCKPKCYPRDNRIRFRYEDCWITEKDIKRIINKEWKQGGGNYENKLENVRVSLGNWQKQNYWRMKRDISRLEDNINKIIDSTSRDNSVKMMREYRLRLNHLYDREERYWAQRSRVQWLKGGDRNTKYFHTKATRRLKKNSIEKIKYENGNWITNSNDICKAARNYFWNLFRSNGNDINQLDVSYIKECITSENNSWLTRDYNVEEINNAIKQMNPSKAPGIDGLSRNFYKQHWDIVGDDTK</sequence>
<dbReference type="PANTHER" id="PTHR35218">
    <property type="entry name" value="RNASE H DOMAIN-CONTAINING PROTEIN"/>
    <property type="match status" value="1"/>
</dbReference>
<dbReference type="Gene3D" id="3.60.10.10">
    <property type="entry name" value="Endonuclease/exonuclease/phosphatase"/>
    <property type="match status" value="1"/>
</dbReference>
<reference evidence="2 3" key="1">
    <citation type="submission" date="2019-06" db="EMBL/GenBank/DDBJ databases">
        <title>WGS assembly of Gossypium darwinii.</title>
        <authorList>
            <person name="Chen Z.J."/>
            <person name="Sreedasyam A."/>
            <person name="Ando A."/>
            <person name="Song Q."/>
            <person name="De L."/>
            <person name="Hulse-Kemp A."/>
            <person name="Ding M."/>
            <person name="Ye W."/>
            <person name="Kirkbride R."/>
            <person name="Jenkins J."/>
            <person name="Plott C."/>
            <person name="Lovell J."/>
            <person name="Lin Y.-M."/>
            <person name="Vaughn R."/>
            <person name="Liu B."/>
            <person name="Li W."/>
            <person name="Simpson S."/>
            <person name="Scheffler B."/>
            <person name="Saski C."/>
            <person name="Grover C."/>
            <person name="Hu G."/>
            <person name="Conover J."/>
            <person name="Carlson J."/>
            <person name="Shu S."/>
            <person name="Boston L."/>
            <person name="Williams M."/>
            <person name="Peterson D."/>
            <person name="Mcgee K."/>
            <person name="Jones D."/>
            <person name="Wendel J."/>
            <person name="Stelly D."/>
            <person name="Grimwood J."/>
            <person name="Schmutz J."/>
        </authorList>
    </citation>
    <scope>NUCLEOTIDE SEQUENCE [LARGE SCALE GENOMIC DNA]</scope>
    <source>
        <strain evidence="2">1808015.09</strain>
    </source>
</reference>